<comment type="caution">
    <text evidence="2">The sequence shown here is derived from an EMBL/GenBank/DDBJ whole genome shotgun (WGS) entry which is preliminary data.</text>
</comment>
<dbReference type="OrthoDB" id="9805856at2"/>
<protein>
    <recommendedName>
        <fullName evidence="1">DUF3955 domain-containing protein</fullName>
    </recommendedName>
</protein>
<sequence>MMFSEFFLGIICFLLSRVIGSNVDGNGILHEPFFLIPLGYLFFIIGA</sequence>
<name>A0A2N7AWN3_9LACO</name>
<feature type="domain" description="DUF3955" evidence="1">
    <location>
        <begin position="6"/>
        <end position="47"/>
    </location>
</feature>
<proteinExistence type="predicted"/>
<dbReference type="AlphaFoldDB" id="A0A2N7AWN3"/>
<evidence type="ECO:0000313" key="2">
    <source>
        <dbReference type="EMBL" id="PMD73169.1"/>
    </source>
</evidence>
<accession>A0A2N7AWN3</accession>
<dbReference type="Proteomes" id="UP000235649">
    <property type="component" value="Unassembled WGS sequence"/>
</dbReference>
<gene>
    <name evidence="2" type="ORF">CBP76_02195</name>
</gene>
<evidence type="ECO:0000259" key="1">
    <source>
        <dbReference type="Pfam" id="PF13127"/>
    </source>
</evidence>
<evidence type="ECO:0000313" key="3">
    <source>
        <dbReference type="Proteomes" id="UP000235649"/>
    </source>
</evidence>
<dbReference type="InterPro" id="IPR025016">
    <property type="entry name" value="DUF3955"/>
</dbReference>
<keyword evidence="3" id="KW-1185">Reference proteome</keyword>
<dbReference type="Pfam" id="PF13127">
    <property type="entry name" value="DUF3955"/>
    <property type="match status" value="1"/>
</dbReference>
<dbReference type="EMBL" id="NIPR01000005">
    <property type="protein sequence ID" value="PMD73169.1"/>
    <property type="molecule type" value="Genomic_DNA"/>
</dbReference>
<organism evidence="2 3">
    <name type="scientific">Companilactobacillus nuruki</name>
    <dbReference type="NCBI Taxonomy" id="1993540"/>
    <lineage>
        <taxon>Bacteria</taxon>
        <taxon>Bacillati</taxon>
        <taxon>Bacillota</taxon>
        <taxon>Bacilli</taxon>
        <taxon>Lactobacillales</taxon>
        <taxon>Lactobacillaceae</taxon>
        <taxon>Companilactobacillus</taxon>
    </lineage>
</organism>
<reference evidence="2 3" key="1">
    <citation type="submission" date="2017-05" db="EMBL/GenBank/DDBJ databases">
        <title>Lactobacillus nurukis nov., sp. nov., isolated from nuruk.</title>
        <authorList>
            <person name="Kim S.-J."/>
        </authorList>
    </citation>
    <scope>NUCLEOTIDE SEQUENCE [LARGE SCALE GENOMIC DNA]</scope>
    <source>
        <strain evidence="2 3">SYF10-1a</strain>
    </source>
</reference>